<evidence type="ECO:0000256" key="3">
    <source>
        <dbReference type="ARBA" id="ARBA00023002"/>
    </source>
</evidence>
<dbReference type="InterPro" id="IPR051911">
    <property type="entry name" value="SDR_oxidoreductase"/>
</dbReference>
<gene>
    <name evidence="5" type="ORF">OH76DRAFT_1407947</name>
</gene>
<evidence type="ECO:0000256" key="1">
    <source>
        <dbReference type="ARBA" id="ARBA00006484"/>
    </source>
</evidence>
<comment type="similarity">
    <text evidence="1 4">Belongs to the short-chain dehydrogenases/reductases (SDR) family.</text>
</comment>
<dbReference type="CDD" id="cd05374">
    <property type="entry name" value="17beta-HSD-like_SDR_c"/>
    <property type="match status" value="1"/>
</dbReference>
<keyword evidence="2" id="KW-0521">NADP</keyword>
<dbReference type="OrthoDB" id="1274115at2759"/>
<proteinExistence type="inferred from homology"/>
<evidence type="ECO:0000256" key="2">
    <source>
        <dbReference type="ARBA" id="ARBA00022857"/>
    </source>
</evidence>
<dbReference type="GO" id="GO:0016491">
    <property type="term" value="F:oxidoreductase activity"/>
    <property type="evidence" value="ECO:0007669"/>
    <property type="project" value="UniProtKB-KW"/>
</dbReference>
<evidence type="ECO:0000313" key="6">
    <source>
        <dbReference type="Proteomes" id="UP000256964"/>
    </source>
</evidence>
<dbReference type="AlphaFoldDB" id="A0A371CZ53"/>
<evidence type="ECO:0000313" key="5">
    <source>
        <dbReference type="EMBL" id="RDX45561.1"/>
    </source>
</evidence>
<protein>
    <submittedName>
        <fullName evidence="5">NAD(P)-binding protein</fullName>
    </submittedName>
</protein>
<reference evidence="5 6" key="1">
    <citation type="journal article" date="2018" name="Biotechnol. Biofuels">
        <title>Integrative visual omics of the white-rot fungus Polyporus brumalis exposes the biotechnological potential of its oxidative enzymes for delignifying raw plant biomass.</title>
        <authorList>
            <person name="Miyauchi S."/>
            <person name="Rancon A."/>
            <person name="Drula E."/>
            <person name="Hage H."/>
            <person name="Chaduli D."/>
            <person name="Favel A."/>
            <person name="Grisel S."/>
            <person name="Henrissat B."/>
            <person name="Herpoel-Gimbert I."/>
            <person name="Ruiz-Duenas F.J."/>
            <person name="Chevret D."/>
            <person name="Hainaut M."/>
            <person name="Lin J."/>
            <person name="Wang M."/>
            <person name="Pangilinan J."/>
            <person name="Lipzen A."/>
            <person name="Lesage-Meessen L."/>
            <person name="Navarro D."/>
            <person name="Riley R."/>
            <person name="Grigoriev I.V."/>
            <person name="Zhou S."/>
            <person name="Raouche S."/>
            <person name="Rosso M.N."/>
        </authorList>
    </citation>
    <scope>NUCLEOTIDE SEQUENCE [LARGE SCALE GENOMIC DNA]</scope>
    <source>
        <strain evidence="5 6">BRFM 1820</strain>
    </source>
</reference>
<keyword evidence="6" id="KW-1185">Reference proteome</keyword>
<dbReference type="Pfam" id="PF00106">
    <property type="entry name" value="adh_short"/>
    <property type="match status" value="1"/>
</dbReference>
<dbReference type="InterPro" id="IPR002347">
    <property type="entry name" value="SDR_fam"/>
</dbReference>
<keyword evidence="3" id="KW-0560">Oxidoreductase</keyword>
<dbReference type="InterPro" id="IPR020904">
    <property type="entry name" value="Sc_DH/Rdtase_CS"/>
</dbReference>
<organism evidence="5 6">
    <name type="scientific">Lentinus brumalis</name>
    <dbReference type="NCBI Taxonomy" id="2498619"/>
    <lineage>
        <taxon>Eukaryota</taxon>
        <taxon>Fungi</taxon>
        <taxon>Dikarya</taxon>
        <taxon>Basidiomycota</taxon>
        <taxon>Agaricomycotina</taxon>
        <taxon>Agaricomycetes</taxon>
        <taxon>Polyporales</taxon>
        <taxon>Polyporaceae</taxon>
        <taxon>Lentinus</taxon>
    </lineage>
</organism>
<evidence type="ECO:0000256" key="4">
    <source>
        <dbReference type="RuleBase" id="RU000363"/>
    </source>
</evidence>
<dbReference type="Proteomes" id="UP000256964">
    <property type="component" value="Unassembled WGS sequence"/>
</dbReference>
<dbReference type="PRINTS" id="PR00080">
    <property type="entry name" value="SDRFAMILY"/>
</dbReference>
<sequence length="296" mass="32348">MPSSSSSRVWFITGASSGFGFEMARCALGHGDRVVATLRKPSVLESFASKYPETQLILVKLDVTNHAEIKAAFARAKEAFGRVDIVFNNAGYVVAGEAETIPDDLARQMFEVNFWGAVHVSQEAVRFFRDENQPKGGHLIQNSAAVGIVSYPIMSFYGAAKHALEGFSETLQKEVDPAWNVKITAVEPGGFVTEIVSAIQYAPQHPAYANPASITSMIRKSLQAETGDFARMSQLSDTAKGAQKIYELTLLANPPIHMPLGKDSVGFIREYAAELTKTVEEYASWSDKLAYEGKQE</sequence>
<dbReference type="PANTHER" id="PTHR43976:SF16">
    <property type="entry name" value="SHORT-CHAIN DEHYDROGENASE_REDUCTASE FAMILY PROTEIN"/>
    <property type="match status" value="1"/>
</dbReference>
<name>A0A371CZ53_9APHY</name>
<dbReference type="InterPro" id="IPR036291">
    <property type="entry name" value="NAD(P)-bd_dom_sf"/>
</dbReference>
<dbReference type="PANTHER" id="PTHR43976">
    <property type="entry name" value="SHORT CHAIN DEHYDROGENASE"/>
    <property type="match status" value="1"/>
</dbReference>
<dbReference type="EMBL" id="KZ857436">
    <property type="protein sequence ID" value="RDX45561.1"/>
    <property type="molecule type" value="Genomic_DNA"/>
</dbReference>
<dbReference type="Gene3D" id="3.40.50.720">
    <property type="entry name" value="NAD(P)-binding Rossmann-like Domain"/>
    <property type="match status" value="1"/>
</dbReference>
<dbReference type="PRINTS" id="PR00081">
    <property type="entry name" value="GDHRDH"/>
</dbReference>
<dbReference type="STRING" id="139420.A0A371CZ53"/>
<dbReference type="SUPFAM" id="SSF51735">
    <property type="entry name" value="NAD(P)-binding Rossmann-fold domains"/>
    <property type="match status" value="1"/>
</dbReference>
<dbReference type="PROSITE" id="PS00061">
    <property type="entry name" value="ADH_SHORT"/>
    <property type="match status" value="1"/>
</dbReference>
<accession>A0A371CZ53</accession>